<name>A0A1S9UD28_BACCE</name>
<dbReference type="Gene3D" id="1.10.260.40">
    <property type="entry name" value="lambda repressor-like DNA-binding domains"/>
    <property type="match status" value="1"/>
</dbReference>
<dbReference type="PROSITE" id="PS50943">
    <property type="entry name" value="HTH_CROC1"/>
    <property type="match status" value="1"/>
</dbReference>
<feature type="domain" description="HTH cro/C1-type" evidence="1">
    <location>
        <begin position="7"/>
        <end position="61"/>
    </location>
</feature>
<dbReference type="RefSeq" id="WP_078181844.1">
    <property type="nucleotide sequence ID" value="NZ_MUAL01000089.1"/>
</dbReference>
<dbReference type="InterPro" id="IPR010982">
    <property type="entry name" value="Lambda_DNA-bd_dom_sf"/>
</dbReference>
<proteinExistence type="predicted"/>
<reference evidence="2 3" key="1">
    <citation type="submission" date="2017-01" db="EMBL/GenBank/DDBJ databases">
        <title>Bacillus cereus isolates.</title>
        <authorList>
            <person name="Beno S.M."/>
        </authorList>
    </citation>
    <scope>NUCLEOTIDE SEQUENCE [LARGE SCALE GENOMIC DNA]</scope>
    <source>
        <strain evidence="2 3">FSL M7-1219</strain>
    </source>
</reference>
<dbReference type="SUPFAM" id="SSF47413">
    <property type="entry name" value="lambda repressor-like DNA-binding domains"/>
    <property type="match status" value="1"/>
</dbReference>
<organism evidence="2 3">
    <name type="scientific">Bacillus cereus</name>
    <dbReference type="NCBI Taxonomy" id="1396"/>
    <lineage>
        <taxon>Bacteria</taxon>
        <taxon>Bacillati</taxon>
        <taxon>Bacillota</taxon>
        <taxon>Bacilli</taxon>
        <taxon>Bacillales</taxon>
        <taxon>Bacillaceae</taxon>
        <taxon>Bacillus</taxon>
        <taxon>Bacillus cereus group</taxon>
    </lineage>
</organism>
<evidence type="ECO:0000313" key="2">
    <source>
        <dbReference type="EMBL" id="OOR20186.1"/>
    </source>
</evidence>
<evidence type="ECO:0000259" key="1">
    <source>
        <dbReference type="PROSITE" id="PS50943"/>
    </source>
</evidence>
<dbReference type="GO" id="GO:0003677">
    <property type="term" value="F:DNA binding"/>
    <property type="evidence" value="ECO:0007669"/>
    <property type="project" value="InterPro"/>
</dbReference>
<evidence type="ECO:0000313" key="3">
    <source>
        <dbReference type="Proteomes" id="UP000191124"/>
    </source>
</evidence>
<dbReference type="EMBL" id="MUAL01000089">
    <property type="protein sequence ID" value="OOR20186.1"/>
    <property type="molecule type" value="Genomic_DNA"/>
</dbReference>
<dbReference type="Proteomes" id="UP000191124">
    <property type="component" value="Unassembled WGS sequence"/>
</dbReference>
<comment type="caution">
    <text evidence="2">The sequence shown here is derived from an EMBL/GenBank/DDBJ whole genome shotgun (WGS) entry which is preliminary data.</text>
</comment>
<protein>
    <recommendedName>
        <fullName evidence="1">HTH cro/C1-type domain-containing protein</fullName>
    </recommendedName>
</protein>
<gene>
    <name evidence="2" type="ORF">BW892_24540</name>
</gene>
<dbReference type="AlphaFoldDB" id="A0A1S9UD28"/>
<dbReference type="InterPro" id="IPR001387">
    <property type="entry name" value="Cro/C1-type_HTH"/>
</dbReference>
<accession>A0A1S9UD28</accession>
<sequence length="65" mass="7509">MEHYVDLESLLQKHRITLADLSRRTGIERPNLTRIKRNQTATLGSISRIAQALNIKDINEIVKVR</sequence>
<dbReference type="Pfam" id="PF13443">
    <property type="entry name" value="HTH_26"/>
    <property type="match status" value="1"/>
</dbReference>